<organism evidence="3 4">
    <name type="scientific">Segatella oulorum</name>
    <dbReference type="NCBI Taxonomy" id="28136"/>
    <lineage>
        <taxon>Bacteria</taxon>
        <taxon>Pseudomonadati</taxon>
        <taxon>Bacteroidota</taxon>
        <taxon>Bacteroidia</taxon>
        <taxon>Bacteroidales</taxon>
        <taxon>Prevotellaceae</taxon>
        <taxon>Segatella</taxon>
    </lineage>
</organism>
<dbReference type="PANTHER" id="PTHR43619:SF2">
    <property type="entry name" value="S-ADENOSYL-L-METHIONINE-DEPENDENT METHYLTRANSFERASES SUPERFAMILY PROTEIN"/>
    <property type="match status" value="1"/>
</dbReference>
<dbReference type="SUPFAM" id="SSF53335">
    <property type="entry name" value="S-adenosyl-L-methionine-dependent methyltransferases"/>
    <property type="match status" value="1"/>
</dbReference>
<keyword evidence="1 3" id="KW-0489">Methyltransferase</keyword>
<sequence>METKQLTSIPETMLIPLWAKATEYNHPRPILSDPFAAEMIGQVDYDFTKFKGAKMSQVGVCVRAKLIDDETKEFLAQHPDAVVIQLGAGIDARYQRLGKPNVGHWYDLDLPEVIAIRRQLLPETEKNTYLSLSLFDEEWIKTVKKHNAPVLIILEGVLMYFDEEQVKTFFNMVCSQLNNTTILLEILAYMLVKHAKQHDAVSKTEHKAEFRWSILNTADMEQWHPHLHLSKEYYLSDYDQGRYPFLFRMLYKVPYFYRRGNQRVAKFCI</sequence>
<dbReference type="AlphaFoldDB" id="A0A1T4RD21"/>
<evidence type="ECO:0000313" key="4">
    <source>
        <dbReference type="Proteomes" id="UP000190065"/>
    </source>
</evidence>
<name>A0A1T4RD21_9BACT</name>
<dbReference type="Pfam" id="PF04072">
    <property type="entry name" value="LCM"/>
    <property type="match status" value="1"/>
</dbReference>
<evidence type="ECO:0000313" key="3">
    <source>
        <dbReference type="EMBL" id="SKA13845.1"/>
    </source>
</evidence>
<protein>
    <submittedName>
        <fullName evidence="3">O-Methyltransferase involved in polyketide biosynthesis</fullName>
    </submittedName>
</protein>
<reference evidence="3 4" key="1">
    <citation type="submission" date="2017-02" db="EMBL/GenBank/DDBJ databases">
        <authorList>
            <person name="Peterson S.W."/>
        </authorList>
    </citation>
    <scope>NUCLEOTIDE SEQUENCE [LARGE SCALE GENOMIC DNA]</scope>
    <source>
        <strain evidence="3 4">ATCC 43324</strain>
    </source>
</reference>
<proteinExistence type="predicted"/>
<dbReference type="PIRSF" id="PIRSF028177">
    <property type="entry name" value="Polyketide_synth_Omtfrase_TcmP"/>
    <property type="match status" value="1"/>
</dbReference>
<dbReference type="RefSeq" id="WP_025071421.1">
    <property type="nucleotide sequence ID" value="NZ_FUXK01000031.1"/>
</dbReference>
<dbReference type="InterPro" id="IPR007213">
    <property type="entry name" value="Ppm1/Ppm2/Tcmp"/>
</dbReference>
<dbReference type="GO" id="GO:0032259">
    <property type="term" value="P:methylation"/>
    <property type="evidence" value="ECO:0007669"/>
    <property type="project" value="UniProtKB-KW"/>
</dbReference>
<dbReference type="GO" id="GO:0008168">
    <property type="term" value="F:methyltransferase activity"/>
    <property type="evidence" value="ECO:0007669"/>
    <property type="project" value="UniProtKB-KW"/>
</dbReference>
<dbReference type="Gene3D" id="3.40.50.150">
    <property type="entry name" value="Vaccinia Virus protein VP39"/>
    <property type="match status" value="1"/>
</dbReference>
<dbReference type="Proteomes" id="UP000190065">
    <property type="component" value="Unassembled WGS sequence"/>
</dbReference>
<dbReference type="PANTHER" id="PTHR43619">
    <property type="entry name" value="S-ADENOSYL-L-METHIONINE-DEPENDENT METHYLTRANSFERASE YKTD-RELATED"/>
    <property type="match status" value="1"/>
</dbReference>
<dbReference type="InterPro" id="IPR029063">
    <property type="entry name" value="SAM-dependent_MTases_sf"/>
</dbReference>
<evidence type="ECO:0000256" key="2">
    <source>
        <dbReference type="ARBA" id="ARBA00022679"/>
    </source>
</evidence>
<dbReference type="EMBL" id="FUXK01000031">
    <property type="protein sequence ID" value="SKA13845.1"/>
    <property type="molecule type" value="Genomic_DNA"/>
</dbReference>
<dbReference type="STRING" id="28136.SAMN02745202_02207"/>
<evidence type="ECO:0000256" key="1">
    <source>
        <dbReference type="ARBA" id="ARBA00022603"/>
    </source>
</evidence>
<dbReference type="eggNOG" id="COG3315">
    <property type="taxonomic scope" value="Bacteria"/>
</dbReference>
<gene>
    <name evidence="3" type="ORF">SAMN02745202_02207</name>
</gene>
<dbReference type="InterPro" id="IPR016874">
    <property type="entry name" value="TcmP-like"/>
</dbReference>
<accession>A0A1T4RD21</accession>
<keyword evidence="2 3" id="KW-0808">Transferase</keyword>